<dbReference type="OrthoDB" id="6777263at2759"/>
<accession>E3QLV9</accession>
<dbReference type="Proteomes" id="UP000008782">
    <property type="component" value="Unassembled WGS sequence"/>
</dbReference>
<dbReference type="RefSeq" id="XP_008095867.1">
    <property type="nucleotide sequence ID" value="XM_008097676.1"/>
</dbReference>
<dbReference type="SUPFAM" id="SSF63882">
    <property type="entry name" value="MoeA N-terminal region -like"/>
    <property type="match status" value="1"/>
</dbReference>
<name>E3QLV9_COLGM</name>
<organism evidence="2">
    <name type="scientific">Colletotrichum graminicola (strain M1.001 / M2 / FGSC 10212)</name>
    <name type="common">Maize anthracnose fungus</name>
    <name type="synonym">Glomerella graminicola</name>
    <dbReference type="NCBI Taxonomy" id="645133"/>
    <lineage>
        <taxon>Eukaryota</taxon>
        <taxon>Fungi</taxon>
        <taxon>Dikarya</taxon>
        <taxon>Ascomycota</taxon>
        <taxon>Pezizomycotina</taxon>
        <taxon>Sordariomycetes</taxon>
        <taxon>Hypocreomycetidae</taxon>
        <taxon>Glomerellales</taxon>
        <taxon>Glomerellaceae</taxon>
        <taxon>Colletotrichum</taxon>
        <taxon>Colletotrichum graminicola species complex</taxon>
    </lineage>
</organism>
<dbReference type="AlphaFoldDB" id="E3QLV9"/>
<dbReference type="Gene3D" id="2.170.190.11">
    <property type="entry name" value="Molybdopterin biosynthesis moea protein, domain 3"/>
    <property type="match status" value="1"/>
</dbReference>
<dbReference type="HOGENOM" id="CLU_2670926_0_0_1"/>
<keyword evidence="2" id="KW-1185">Reference proteome</keyword>
<dbReference type="VEuPathDB" id="FungiDB:GLRG_06991"/>
<evidence type="ECO:0000313" key="1">
    <source>
        <dbReference type="EMBL" id="EFQ31847.1"/>
    </source>
</evidence>
<reference evidence="2" key="1">
    <citation type="journal article" date="2012" name="Nat. Genet.">
        <title>Lifestyle transitions in plant pathogenic Colletotrichum fungi deciphered by genome and transcriptome analyses.</title>
        <authorList>
            <person name="O'Connell R.J."/>
            <person name="Thon M.R."/>
            <person name="Hacquard S."/>
            <person name="Amyotte S.G."/>
            <person name="Kleemann J."/>
            <person name="Torres M.F."/>
            <person name="Damm U."/>
            <person name="Buiate E.A."/>
            <person name="Epstein L."/>
            <person name="Alkan N."/>
            <person name="Altmueller J."/>
            <person name="Alvarado-Balderrama L."/>
            <person name="Bauser C.A."/>
            <person name="Becker C."/>
            <person name="Birren B.W."/>
            <person name="Chen Z."/>
            <person name="Choi J."/>
            <person name="Crouch J.A."/>
            <person name="Duvick J.P."/>
            <person name="Farman M.A."/>
            <person name="Gan P."/>
            <person name="Heiman D."/>
            <person name="Henrissat B."/>
            <person name="Howard R.J."/>
            <person name="Kabbage M."/>
            <person name="Koch C."/>
            <person name="Kracher B."/>
            <person name="Kubo Y."/>
            <person name="Law A.D."/>
            <person name="Lebrun M.-H."/>
            <person name="Lee Y.-H."/>
            <person name="Miyara I."/>
            <person name="Moore N."/>
            <person name="Neumann U."/>
            <person name="Nordstroem K."/>
            <person name="Panaccione D.G."/>
            <person name="Panstruga R."/>
            <person name="Place M."/>
            <person name="Proctor R.H."/>
            <person name="Prusky D."/>
            <person name="Rech G."/>
            <person name="Reinhardt R."/>
            <person name="Rollins J.A."/>
            <person name="Rounsley S."/>
            <person name="Schardl C.L."/>
            <person name="Schwartz D.C."/>
            <person name="Shenoy N."/>
            <person name="Shirasu K."/>
            <person name="Sikhakolli U.R."/>
            <person name="Stueber K."/>
            <person name="Sukno S.A."/>
            <person name="Sweigard J.A."/>
            <person name="Takano Y."/>
            <person name="Takahara H."/>
            <person name="Trail F."/>
            <person name="van der Does H.C."/>
            <person name="Voll L.M."/>
            <person name="Will I."/>
            <person name="Young S."/>
            <person name="Zeng Q."/>
            <person name="Zhang J."/>
            <person name="Zhou S."/>
            <person name="Dickman M.B."/>
            <person name="Schulze-Lefert P."/>
            <person name="Ver Loren van Themaat E."/>
            <person name="Ma L.-J."/>
            <person name="Vaillancourt L.J."/>
        </authorList>
    </citation>
    <scope>NUCLEOTIDE SEQUENCE [LARGE SCALE GENOMIC DNA]</scope>
    <source>
        <strain evidence="2">M1.001 / M2 / FGSC 10212</strain>
    </source>
</reference>
<dbReference type="GeneID" id="24412356"/>
<protein>
    <submittedName>
        <fullName evidence="1">Uncharacterized protein</fullName>
    </submittedName>
</protein>
<dbReference type="InterPro" id="IPR036135">
    <property type="entry name" value="MoeA_linker/N_sf"/>
</dbReference>
<dbReference type="EMBL" id="GG697358">
    <property type="protein sequence ID" value="EFQ31847.1"/>
    <property type="molecule type" value="Genomic_DNA"/>
</dbReference>
<proteinExistence type="predicted"/>
<dbReference type="STRING" id="645133.E3QLV9"/>
<gene>
    <name evidence="1" type="ORF">GLRG_06991</name>
</gene>
<evidence type="ECO:0000313" key="2">
    <source>
        <dbReference type="Proteomes" id="UP000008782"/>
    </source>
</evidence>
<dbReference type="GO" id="GO:0032324">
    <property type="term" value="P:molybdopterin cofactor biosynthetic process"/>
    <property type="evidence" value="ECO:0007669"/>
    <property type="project" value="InterPro"/>
</dbReference>
<sequence length="75" mass="8016">MDGYAAYSKATTLASPERPLLLRVCWAVAAGDEPTELDERTFHGAVEPCLKITTGGIFPKVQGAISCWRSESSTG</sequence>